<dbReference type="KEGG" id="ttu:TERTU_4684"/>
<evidence type="ECO:0000259" key="1">
    <source>
        <dbReference type="Pfam" id="PF13511"/>
    </source>
</evidence>
<dbReference type="RefSeq" id="WP_015817913.1">
    <property type="nucleotide sequence ID" value="NC_012997.1"/>
</dbReference>
<sequence length="313" mass="35802">MECRTPFYCFIAVVCLSYAVLAHGEIYQWTDSNGKVHFSDQRPRADQLSDVVPESQAHRWHGFKIAITDKSQSLTAAEVRKIETGVNHVYWLYDRVLFFDMYKTVPVNITILADEADYYAYLQEKLGPDVPPSRGMYLRADNQIVAYIQKDRARSFRTINHEVSHALLATLAPHTAAWLNEGLAEQAELLQEKLGDMRILGDRGQFRTTVNGYADESLPPLREFLAMHSGEWSRTNRHGNYGLQSYTGTFCYFLFNSVQGRALLTRLIHRYERGTQGTAVALVDEFYTGGVDMLEVQWQAFLRGAPPRYITLQ</sequence>
<dbReference type="EMBL" id="CP001614">
    <property type="protein sequence ID" value="ACR11802.1"/>
    <property type="molecule type" value="Genomic_DNA"/>
</dbReference>
<name>C5BKG8_TERTT</name>
<dbReference type="eggNOG" id="ENOG5030T0M">
    <property type="taxonomic scope" value="Bacteria"/>
</dbReference>
<dbReference type="HOGENOM" id="CLU_064654_0_0_6"/>
<organism evidence="2 3">
    <name type="scientific">Teredinibacter turnerae (strain ATCC 39867 / T7901)</name>
    <dbReference type="NCBI Taxonomy" id="377629"/>
    <lineage>
        <taxon>Bacteria</taxon>
        <taxon>Pseudomonadati</taxon>
        <taxon>Pseudomonadota</taxon>
        <taxon>Gammaproteobacteria</taxon>
        <taxon>Cellvibrionales</taxon>
        <taxon>Cellvibrionaceae</taxon>
        <taxon>Teredinibacter</taxon>
    </lineage>
</organism>
<dbReference type="AlphaFoldDB" id="C5BKG8"/>
<gene>
    <name evidence="2" type="ordered locus">TERTU_4684</name>
</gene>
<keyword evidence="3" id="KW-1185">Reference proteome</keyword>
<dbReference type="Proteomes" id="UP000009080">
    <property type="component" value="Chromosome"/>
</dbReference>
<protein>
    <recommendedName>
        <fullName evidence="1">DUF4124 domain-containing protein</fullName>
    </recommendedName>
</protein>
<dbReference type="Pfam" id="PF13511">
    <property type="entry name" value="DUF4124"/>
    <property type="match status" value="1"/>
</dbReference>
<proteinExistence type="predicted"/>
<evidence type="ECO:0000313" key="3">
    <source>
        <dbReference type="Proteomes" id="UP000009080"/>
    </source>
</evidence>
<accession>C5BKG8</accession>
<reference evidence="2 3" key="1">
    <citation type="journal article" date="2009" name="PLoS ONE">
        <title>The complete genome of Teredinibacter turnerae T7901: an intracellular endosymbiont of marine wood-boring bivalves (shipworms).</title>
        <authorList>
            <person name="Yang J.C."/>
            <person name="Madupu R."/>
            <person name="Durkin A.S."/>
            <person name="Ekborg N.A."/>
            <person name="Pedamallu C.S."/>
            <person name="Hostetler J.B."/>
            <person name="Radune D."/>
            <person name="Toms B.S."/>
            <person name="Henrissat B."/>
            <person name="Coutinho P.M."/>
            <person name="Schwarz S."/>
            <person name="Field L."/>
            <person name="Trindade-Silva A.E."/>
            <person name="Soares C.A.G."/>
            <person name="Elshahawi S."/>
            <person name="Hanora A."/>
            <person name="Schmidt E.W."/>
            <person name="Haygood M.G."/>
            <person name="Posfai J."/>
            <person name="Benner J."/>
            <person name="Madinger C."/>
            <person name="Nove J."/>
            <person name="Anton B."/>
            <person name="Chaudhary K."/>
            <person name="Foster J."/>
            <person name="Holman A."/>
            <person name="Kumar S."/>
            <person name="Lessard P.A."/>
            <person name="Luyten Y.A."/>
            <person name="Slatko B."/>
            <person name="Wood N."/>
            <person name="Wu B."/>
            <person name="Teplitski M."/>
            <person name="Mougous J.D."/>
            <person name="Ward N."/>
            <person name="Eisen J.A."/>
            <person name="Badger J.H."/>
            <person name="Distel D.L."/>
        </authorList>
    </citation>
    <scope>NUCLEOTIDE SEQUENCE [LARGE SCALE GENOMIC DNA]</scope>
    <source>
        <strain evidence="3">ATCC 39867 / T7901</strain>
    </source>
</reference>
<feature type="domain" description="DUF4124" evidence="1">
    <location>
        <begin position="15"/>
        <end position="46"/>
    </location>
</feature>
<evidence type="ECO:0000313" key="2">
    <source>
        <dbReference type="EMBL" id="ACR11802.1"/>
    </source>
</evidence>
<dbReference type="OrthoDB" id="256673at2"/>
<dbReference type="InterPro" id="IPR025392">
    <property type="entry name" value="DUF4124"/>
</dbReference>